<reference evidence="2 3" key="1">
    <citation type="submission" date="2017-02" db="EMBL/GenBank/DDBJ databases">
        <authorList>
            <person name="Peterson S.W."/>
        </authorList>
    </citation>
    <scope>NUCLEOTIDE SEQUENCE [LARGE SCALE GENOMIC DNA]</scope>
    <source>
        <strain evidence="2 3">VKM Ac-2059</strain>
    </source>
</reference>
<dbReference type="OrthoDB" id="3420153at2"/>
<dbReference type="RefSeq" id="WP_079726997.1">
    <property type="nucleotide sequence ID" value="NZ_FUZP01000001.1"/>
</dbReference>
<dbReference type="Proteomes" id="UP000190857">
    <property type="component" value="Unassembled WGS sequence"/>
</dbReference>
<evidence type="ECO:0000256" key="1">
    <source>
        <dbReference type="SAM" id="MobiDB-lite"/>
    </source>
</evidence>
<feature type="region of interest" description="Disordered" evidence="1">
    <location>
        <begin position="194"/>
        <end position="239"/>
    </location>
</feature>
<keyword evidence="3" id="KW-1185">Reference proteome</keyword>
<dbReference type="AlphaFoldDB" id="A0A1T5IUA3"/>
<dbReference type="EMBL" id="FUZP01000001">
    <property type="protein sequence ID" value="SKC42503.1"/>
    <property type="molecule type" value="Genomic_DNA"/>
</dbReference>
<accession>A0A1T5IUA3</accession>
<evidence type="ECO:0000313" key="3">
    <source>
        <dbReference type="Proteomes" id="UP000190857"/>
    </source>
</evidence>
<evidence type="ECO:0000313" key="2">
    <source>
        <dbReference type="EMBL" id="SKC42503.1"/>
    </source>
</evidence>
<protein>
    <submittedName>
        <fullName evidence="2">Uncharacterized protein</fullName>
    </submittedName>
</protein>
<sequence length="260" mass="28875">MIRVERLRSDGSPERGDLVATDTGVVYIFPAEVPASERRTGRGWYPHRVGYIVYECDLSWTVRNIGNRIIHDLIDDRLDALATIAASEGFRITALGRPDRLVDMKLPVTLIVHERPRRFATLSTTSGKVFLFPERVPAKQRRVGAGSGELFLGRVRRTVRGWDIELESGERGETERESRVDAVHDLVQLCASMREPASSPEPAAAPSPKPETACVSLDTQPEATPMPDMPRRGNDSTRVVAPLAYRAAARSTRPLQSMYA</sequence>
<name>A0A1T5IUA3_9MICO</name>
<proteinExistence type="predicted"/>
<organism evidence="2 3">
    <name type="scientific">Okibacterium fritillariae</name>
    <dbReference type="NCBI Taxonomy" id="123320"/>
    <lineage>
        <taxon>Bacteria</taxon>
        <taxon>Bacillati</taxon>
        <taxon>Actinomycetota</taxon>
        <taxon>Actinomycetes</taxon>
        <taxon>Micrococcales</taxon>
        <taxon>Microbacteriaceae</taxon>
        <taxon>Okibacterium</taxon>
    </lineage>
</organism>
<gene>
    <name evidence="2" type="ORF">SAMN06309945_0836</name>
</gene>